<evidence type="ECO:0000313" key="6">
    <source>
        <dbReference type="EMBL" id="QIK77877.1"/>
    </source>
</evidence>
<dbReference type="PANTHER" id="PTHR30537">
    <property type="entry name" value="HTH-TYPE TRANSCRIPTIONAL REGULATOR"/>
    <property type="match status" value="1"/>
</dbReference>
<dbReference type="AlphaFoldDB" id="A0A6G7YMC2"/>
<protein>
    <submittedName>
        <fullName evidence="6">LysR family transcriptional regulator</fullName>
    </submittedName>
</protein>
<evidence type="ECO:0000256" key="1">
    <source>
        <dbReference type="ARBA" id="ARBA00009437"/>
    </source>
</evidence>
<dbReference type="EMBL" id="CP049869">
    <property type="protein sequence ID" value="QIK77877.1"/>
    <property type="molecule type" value="Genomic_DNA"/>
</dbReference>
<sequence length="292" mass="31930">MLRLPPLGALQAFVQVARQGSLKAAADSLALSSPALTRRIQALEHFVGSPLFERQHNAVLLNMRGRRLLEEVGPHLDALAQALEHATGPARGMQIKLAVPSLFASQCLVPVLPSLRERHPALQVELETGGNRLNRLNEGVDAAIVIATHVDSKLYSRFLERGKVVAIGAQSLKDGLRSPADLAKVPVLLHRNMATNFDAWKKSVGLPDLEPASITYFDAGQLILDTAAAGLGVAFMLDHHLDNSQDSRLVQIFDQTVESPYSYWFACLPSALTRRPVKAFHDWLFDRFAVAA</sequence>
<dbReference type="InterPro" id="IPR036390">
    <property type="entry name" value="WH_DNA-bd_sf"/>
</dbReference>
<dbReference type="PROSITE" id="PS50931">
    <property type="entry name" value="HTH_LYSR"/>
    <property type="match status" value="1"/>
</dbReference>
<organism evidence="6 7">
    <name type="scientific">Sphingomonas piscis</name>
    <dbReference type="NCBI Taxonomy" id="2714943"/>
    <lineage>
        <taxon>Bacteria</taxon>
        <taxon>Pseudomonadati</taxon>
        <taxon>Pseudomonadota</taxon>
        <taxon>Alphaproteobacteria</taxon>
        <taxon>Sphingomonadales</taxon>
        <taxon>Sphingomonadaceae</taxon>
        <taxon>Sphingomonas</taxon>
    </lineage>
</organism>
<dbReference type="SUPFAM" id="SSF46785">
    <property type="entry name" value="Winged helix' DNA-binding domain"/>
    <property type="match status" value="1"/>
</dbReference>
<keyword evidence="4" id="KW-0804">Transcription</keyword>
<dbReference type="InterPro" id="IPR058163">
    <property type="entry name" value="LysR-type_TF_proteobact-type"/>
</dbReference>
<dbReference type="Gene3D" id="1.10.10.10">
    <property type="entry name" value="Winged helix-like DNA-binding domain superfamily/Winged helix DNA-binding domain"/>
    <property type="match status" value="1"/>
</dbReference>
<evidence type="ECO:0000259" key="5">
    <source>
        <dbReference type="PROSITE" id="PS50931"/>
    </source>
</evidence>
<evidence type="ECO:0000256" key="2">
    <source>
        <dbReference type="ARBA" id="ARBA00023015"/>
    </source>
</evidence>
<feature type="domain" description="HTH lysR-type" evidence="5">
    <location>
        <begin position="5"/>
        <end position="62"/>
    </location>
</feature>
<dbReference type="GO" id="GO:0006351">
    <property type="term" value="P:DNA-templated transcription"/>
    <property type="evidence" value="ECO:0007669"/>
    <property type="project" value="TreeGrafter"/>
</dbReference>
<proteinExistence type="inferred from homology"/>
<dbReference type="Pfam" id="PF03466">
    <property type="entry name" value="LysR_substrate"/>
    <property type="match status" value="1"/>
</dbReference>
<dbReference type="KEGG" id="spii:G7077_02065"/>
<evidence type="ECO:0000256" key="3">
    <source>
        <dbReference type="ARBA" id="ARBA00023125"/>
    </source>
</evidence>
<dbReference type="RefSeq" id="WP_166410272.1">
    <property type="nucleotide sequence ID" value="NZ_CP049869.1"/>
</dbReference>
<dbReference type="GO" id="GO:0003700">
    <property type="term" value="F:DNA-binding transcription factor activity"/>
    <property type="evidence" value="ECO:0007669"/>
    <property type="project" value="InterPro"/>
</dbReference>
<dbReference type="PANTHER" id="PTHR30537:SF74">
    <property type="entry name" value="HTH-TYPE TRANSCRIPTIONAL REGULATOR TRPI"/>
    <property type="match status" value="1"/>
</dbReference>
<keyword evidence="3" id="KW-0238">DNA-binding</keyword>
<dbReference type="Pfam" id="PF00126">
    <property type="entry name" value="HTH_1"/>
    <property type="match status" value="1"/>
</dbReference>
<dbReference type="InterPro" id="IPR036388">
    <property type="entry name" value="WH-like_DNA-bd_sf"/>
</dbReference>
<dbReference type="PRINTS" id="PR00039">
    <property type="entry name" value="HTHLYSR"/>
</dbReference>
<evidence type="ECO:0000256" key="4">
    <source>
        <dbReference type="ARBA" id="ARBA00023163"/>
    </source>
</evidence>
<dbReference type="Gene3D" id="3.40.190.10">
    <property type="entry name" value="Periplasmic binding protein-like II"/>
    <property type="match status" value="2"/>
</dbReference>
<accession>A0A6G7YMC2</accession>
<dbReference type="InterPro" id="IPR005119">
    <property type="entry name" value="LysR_subst-bd"/>
</dbReference>
<keyword evidence="7" id="KW-1185">Reference proteome</keyword>
<name>A0A6G7YMC2_9SPHN</name>
<gene>
    <name evidence="6" type="ORF">G7077_02065</name>
</gene>
<keyword evidence="2" id="KW-0805">Transcription regulation</keyword>
<dbReference type="InterPro" id="IPR000847">
    <property type="entry name" value="LysR_HTH_N"/>
</dbReference>
<dbReference type="SUPFAM" id="SSF53850">
    <property type="entry name" value="Periplasmic binding protein-like II"/>
    <property type="match status" value="1"/>
</dbReference>
<reference evidence="6 7" key="1">
    <citation type="submission" date="2020-03" db="EMBL/GenBank/DDBJ databases">
        <title>Sphingomonas sp. nov., isolated from fish.</title>
        <authorList>
            <person name="Hyun D.-W."/>
            <person name="Bae J.-W."/>
        </authorList>
    </citation>
    <scope>NUCLEOTIDE SEQUENCE [LARGE SCALE GENOMIC DNA]</scope>
    <source>
        <strain evidence="6 7">HDW15B</strain>
    </source>
</reference>
<dbReference type="Proteomes" id="UP000503222">
    <property type="component" value="Chromosome"/>
</dbReference>
<comment type="similarity">
    <text evidence="1">Belongs to the LysR transcriptional regulatory family.</text>
</comment>
<dbReference type="GO" id="GO:0043565">
    <property type="term" value="F:sequence-specific DNA binding"/>
    <property type="evidence" value="ECO:0007669"/>
    <property type="project" value="TreeGrafter"/>
</dbReference>
<evidence type="ECO:0000313" key="7">
    <source>
        <dbReference type="Proteomes" id="UP000503222"/>
    </source>
</evidence>